<sequence length="33" mass="3986">MKHQSLMIPPNRHQTNEERLAFRHEGWAALETR</sequence>
<dbReference type="AlphaFoldDB" id="A0A5B7JC91"/>
<dbReference type="Proteomes" id="UP000324222">
    <property type="component" value="Unassembled WGS sequence"/>
</dbReference>
<protein>
    <submittedName>
        <fullName evidence="2">Uncharacterized protein</fullName>
    </submittedName>
</protein>
<gene>
    <name evidence="2" type="ORF">E2C01_090789</name>
</gene>
<proteinExistence type="predicted"/>
<keyword evidence="3" id="KW-1185">Reference proteome</keyword>
<evidence type="ECO:0000256" key="1">
    <source>
        <dbReference type="SAM" id="MobiDB-lite"/>
    </source>
</evidence>
<reference evidence="2 3" key="1">
    <citation type="submission" date="2019-05" db="EMBL/GenBank/DDBJ databases">
        <title>Another draft genome of Portunus trituberculatus and its Hox gene families provides insights of decapod evolution.</title>
        <authorList>
            <person name="Jeong J.-H."/>
            <person name="Song I."/>
            <person name="Kim S."/>
            <person name="Choi T."/>
            <person name="Kim D."/>
            <person name="Ryu S."/>
            <person name="Kim W."/>
        </authorList>
    </citation>
    <scope>NUCLEOTIDE SEQUENCE [LARGE SCALE GENOMIC DNA]</scope>
    <source>
        <tissue evidence="2">Muscle</tissue>
    </source>
</reference>
<dbReference type="EMBL" id="VSRR010102759">
    <property type="protein sequence ID" value="MPC95571.1"/>
    <property type="molecule type" value="Genomic_DNA"/>
</dbReference>
<organism evidence="2 3">
    <name type="scientific">Portunus trituberculatus</name>
    <name type="common">Swimming crab</name>
    <name type="synonym">Neptunus trituberculatus</name>
    <dbReference type="NCBI Taxonomy" id="210409"/>
    <lineage>
        <taxon>Eukaryota</taxon>
        <taxon>Metazoa</taxon>
        <taxon>Ecdysozoa</taxon>
        <taxon>Arthropoda</taxon>
        <taxon>Crustacea</taxon>
        <taxon>Multicrustacea</taxon>
        <taxon>Malacostraca</taxon>
        <taxon>Eumalacostraca</taxon>
        <taxon>Eucarida</taxon>
        <taxon>Decapoda</taxon>
        <taxon>Pleocyemata</taxon>
        <taxon>Brachyura</taxon>
        <taxon>Eubrachyura</taxon>
        <taxon>Portunoidea</taxon>
        <taxon>Portunidae</taxon>
        <taxon>Portuninae</taxon>
        <taxon>Portunus</taxon>
    </lineage>
</organism>
<comment type="caution">
    <text evidence="2">The sequence shown here is derived from an EMBL/GenBank/DDBJ whole genome shotgun (WGS) entry which is preliminary data.</text>
</comment>
<feature type="region of interest" description="Disordered" evidence="1">
    <location>
        <begin position="1"/>
        <end position="20"/>
    </location>
</feature>
<name>A0A5B7JC91_PORTR</name>
<accession>A0A5B7JC91</accession>
<evidence type="ECO:0000313" key="2">
    <source>
        <dbReference type="EMBL" id="MPC95571.1"/>
    </source>
</evidence>
<evidence type="ECO:0000313" key="3">
    <source>
        <dbReference type="Proteomes" id="UP000324222"/>
    </source>
</evidence>